<dbReference type="Gene3D" id="3.30.70.2970">
    <property type="entry name" value="Protein of unknown function (DUF541), domain 2"/>
    <property type="match status" value="1"/>
</dbReference>
<reference evidence="2" key="1">
    <citation type="submission" date="2019-11" db="EMBL/GenBank/DDBJ databases">
        <title>Description of new Acetobacter species.</title>
        <authorList>
            <person name="Cleenwerck I."/>
            <person name="Sombolestani A.S."/>
        </authorList>
    </citation>
    <scope>NUCLEOTIDE SEQUENCE</scope>
    <source>
        <strain evidence="2">LMG 1626</strain>
    </source>
</reference>
<evidence type="ECO:0000313" key="2">
    <source>
        <dbReference type="EMBL" id="NHO53377.1"/>
    </source>
</evidence>
<sequence length="232" mass="25002">MKIIHSRLCGLLAMLAASAPLPALAQQADRDASTTKLDVSGTGSVEAQPDQATAIMVVEEENASAAAAQTRVNQRVHQAIELVRKTPALDVHAASYNTSRERHPNNNATSWVARQTLRIQGKDLATLLDVTGKLQGMGLVLEGVNWTLSPEHTRDLQRQAEKKALDDMRQRANDVAGNLGLKVVSFAELSVNEPMVYRPMVMMARMAAASPEATPEEQTVSANVHASVILGH</sequence>
<accession>A0A967EHB6</accession>
<dbReference type="PANTHER" id="PTHR34387">
    <property type="entry name" value="SLR1258 PROTEIN"/>
    <property type="match status" value="1"/>
</dbReference>
<evidence type="ECO:0000313" key="3">
    <source>
        <dbReference type="Proteomes" id="UP000597459"/>
    </source>
</evidence>
<keyword evidence="1" id="KW-0732">Signal</keyword>
<dbReference type="InterPro" id="IPR007497">
    <property type="entry name" value="SIMPL/DUF541"/>
</dbReference>
<dbReference type="Proteomes" id="UP000597459">
    <property type="component" value="Unassembled WGS sequence"/>
</dbReference>
<gene>
    <name evidence="2" type="ORF">GOB87_05290</name>
</gene>
<evidence type="ECO:0000256" key="1">
    <source>
        <dbReference type="SAM" id="SignalP"/>
    </source>
</evidence>
<dbReference type="PANTHER" id="PTHR34387:SF2">
    <property type="entry name" value="SLR1258 PROTEIN"/>
    <property type="match status" value="1"/>
</dbReference>
<organism evidence="2 3">
    <name type="scientific">Acetobacter estunensis</name>
    <dbReference type="NCBI Taxonomy" id="104097"/>
    <lineage>
        <taxon>Bacteria</taxon>
        <taxon>Pseudomonadati</taxon>
        <taxon>Pseudomonadota</taxon>
        <taxon>Alphaproteobacteria</taxon>
        <taxon>Acetobacterales</taxon>
        <taxon>Acetobacteraceae</taxon>
        <taxon>Acetobacter</taxon>
    </lineage>
</organism>
<dbReference type="Gene3D" id="3.30.110.170">
    <property type="entry name" value="Protein of unknown function (DUF541), domain 1"/>
    <property type="match status" value="1"/>
</dbReference>
<proteinExistence type="predicted"/>
<name>A0A967EHB6_9PROT</name>
<protein>
    <submittedName>
        <fullName evidence="2">DUF541 domain-containing protein</fullName>
    </submittedName>
</protein>
<comment type="caution">
    <text evidence="2">The sequence shown here is derived from an EMBL/GenBank/DDBJ whole genome shotgun (WGS) entry which is preliminary data.</text>
</comment>
<feature type="signal peptide" evidence="1">
    <location>
        <begin position="1"/>
        <end position="25"/>
    </location>
</feature>
<dbReference type="InterPro" id="IPR052022">
    <property type="entry name" value="26kDa_periplasmic_antigen"/>
</dbReference>
<dbReference type="AlphaFoldDB" id="A0A967EHB6"/>
<dbReference type="Pfam" id="PF04402">
    <property type="entry name" value="SIMPL"/>
    <property type="match status" value="1"/>
</dbReference>
<feature type="chain" id="PRO_5037284447" evidence="1">
    <location>
        <begin position="26"/>
        <end position="232"/>
    </location>
</feature>
<dbReference type="EMBL" id="WOTH01000007">
    <property type="protein sequence ID" value="NHO53377.1"/>
    <property type="molecule type" value="Genomic_DNA"/>
</dbReference>
<dbReference type="RefSeq" id="WP_166313532.1">
    <property type="nucleotide sequence ID" value="NZ_WOTH01000007.1"/>
</dbReference>
<dbReference type="GO" id="GO:0006974">
    <property type="term" value="P:DNA damage response"/>
    <property type="evidence" value="ECO:0007669"/>
    <property type="project" value="TreeGrafter"/>
</dbReference>
<keyword evidence="3" id="KW-1185">Reference proteome</keyword>